<feature type="domain" description="Peptidase M3A/M3B catalytic" evidence="7">
    <location>
        <begin position="211"/>
        <end position="254"/>
    </location>
</feature>
<dbReference type="Pfam" id="PF01432">
    <property type="entry name" value="Peptidase_M3"/>
    <property type="match status" value="1"/>
</dbReference>
<reference evidence="8 9" key="1">
    <citation type="journal article" date="2024" name="G3 (Bethesda)">
        <title>Genome assembly of Hibiscus sabdariffa L. provides insights into metabolisms of medicinal natural products.</title>
        <authorList>
            <person name="Kim T."/>
        </authorList>
    </citation>
    <scope>NUCLEOTIDE SEQUENCE [LARGE SCALE GENOMIC DNA]</scope>
    <source>
        <strain evidence="8">TK-2024</strain>
        <tissue evidence="8">Old leaves</tissue>
    </source>
</reference>
<keyword evidence="4 6" id="KW-0862">Zinc</keyword>
<accession>A0ABR1Z741</accession>
<evidence type="ECO:0000256" key="1">
    <source>
        <dbReference type="ARBA" id="ARBA00022670"/>
    </source>
</evidence>
<evidence type="ECO:0000259" key="7">
    <source>
        <dbReference type="Pfam" id="PF01432"/>
    </source>
</evidence>
<organism evidence="8 9">
    <name type="scientific">Hibiscus sabdariffa</name>
    <name type="common">roselle</name>
    <dbReference type="NCBI Taxonomy" id="183260"/>
    <lineage>
        <taxon>Eukaryota</taxon>
        <taxon>Viridiplantae</taxon>
        <taxon>Streptophyta</taxon>
        <taxon>Embryophyta</taxon>
        <taxon>Tracheophyta</taxon>
        <taxon>Spermatophyta</taxon>
        <taxon>Magnoliopsida</taxon>
        <taxon>eudicotyledons</taxon>
        <taxon>Gunneridae</taxon>
        <taxon>Pentapetalae</taxon>
        <taxon>rosids</taxon>
        <taxon>malvids</taxon>
        <taxon>Malvales</taxon>
        <taxon>Malvaceae</taxon>
        <taxon>Malvoideae</taxon>
        <taxon>Hibiscus</taxon>
    </lineage>
</organism>
<keyword evidence="3 6" id="KW-0378">Hydrolase</keyword>
<dbReference type="SUPFAM" id="SSF55486">
    <property type="entry name" value="Metalloproteases ('zincins'), catalytic domain"/>
    <property type="match status" value="1"/>
</dbReference>
<keyword evidence="1 6" id="KW-0645">Protease</keyword>
<keyword evidence="2 6" id="KW-0479">Metal-binding</keyword>
<dbReference type="EMBL" id="JBBPBN010002551">
    <property type="protein sequence ID" value="KAK8475302.1"/>
    <property type="molecule type" value="Genomic_DNA"/>
</dbReference>
<sequence>MKLRDNRHETVPMDFGYVNRSTNEHYLFDELPPLFDYKIEDPIIQGRERVEFPMDTTTILDSLKTIETTERLDEVKDIGTQEKMSKKVDETYSMNTNDLSNDSKCENYCFNFNFRTAPNLKLHSLTWCALQVVDNGCKPELTGITYKELPIRCFMVTVGEVYSFVFTYSKILVNLDDPSMFRLLLMGKCIIQFIRSFEFNIFNTKFTRFLLWSEWDTVELPSQFMENWCYHRDTLMSIAKHYQTGESLSEEVLDFRSLRRKLLCLSANRAALPEDVKKELEDPQSRYNVGWSHGEEQLESGKPDLLKGSFYANPLLDVSTKEASWIQRYASYCKANILPQAALPELEVAFQALGNVIFDVGLLVAYH</sequence>
<comment type="similarity">
    <text evidence="6">Belongs to the peptidase M3 family.</text>
</comment>
<name>A0ABR1Z741_9ROSI</name>
<comment type="cofactor">
    <cofactor evidence="6">
        <name>Zn(2+)</name>
        <dbReference type="ChEBI" id="CHEBI:29105"/>
    </cofactor>
    <text evidence="6">Binds 1 zinc ion.</text>
</comment>
<dbReference type="PANTHER" id="PTHR48420">
    <property type="entry name" value="NON-HAEM DIOXYGENASE N-TERMINAL DOMAIN-CONTAINING PROTEIN"/>
    <property type="match status" value="1"/>
</dbReference>
<proteinExistence type="inferred from homology"/>
<keyword evidence="5 6" id="KW-0482">Metalloprotease</keyword>
<comment type="caution">
    <text evidence="8">The sequence shown here is derived from an EMBL/GenBank/DDBJ whole genome shotgun (WGS) entry which is preliminary data.</text>
</comment>
<protein>
    <recommendedName>
        <fullName evidence="7">Peptidase M3A/M3B catalytic domain-containing protein</fullName>
    </recommendedName>
</protein>
<gene>
    <name evidence="8" type="ORF">V6N11_084149</name>
</gene>
<dbReference type="Proteomes" id="UP001396334">
    <property type="component" value="Unassembled WGS sequence"/>
</dbReference>
<evidence type="ECO:0000256" key="4">
    <source>
        <dbReference type="ARBA" id="ARBA00022833"/>
    </source>
</evidence>
<dbReference type="InterPro" id="IPR001567">
    <property type="entry name" value="Pept_M3A_M3B_dom"/>
</dbReference>
<dbReference type="Gene3D" id="1.10.1370.40">
    <property type="match status" value="1"/>
</dbReference>
<evidence type="ECO:0000313" key="8">
    <source>
        <dbReference type="EMBL" id="KAK8475302.1"/>
    </source>
</evidence>
<evidence type="ECO:0000256" key="6">
    <source>
        <dbReference type="RuleBase" id="RU003435"/>
    </source>
</evidence>
<evidence type="ECO:0000313" key="9">
    <source>
        <dbReference type="Proteomes" id="UP001396334"/>
    </source>
</evidence>
<keyword evidence="9" id="KW-1185">Reference proteome</keyword>
<evidence type="ECO:0000256" key="5">
    <source>
        <dbReference type="ARBA" id="ARBA00023049"/>
    </source>
</evidence>
<dbReference type="PANTHER" id="PTHR48420:SF1">
    <property type="entry name" value="NON-HAEM DIOXYGENASE N-TERMINAL DOMAIN-CONTAINING PROTEIN"/>
    <property type="match status" value="1"/>
</dbReference>
<evidence type="ECO:0000256" key="3">
    <source>
        <dbReference type="ARBA" id="ARBA00022801"/>
    </source>
</evidence>
<evidence type="ECO:0000256" key="2">
    <source>
        <dbReference type="ARBA" id="ARBA00022723"/>
    </source>
</evidence>